<dbReference type="GO" id="GO:0005886">
    <property type="term" value="C:plasma membrane"/>
    <property type="evidence" value="ECO:0007669"/>
    <property type="project" value="UniProtKB-SubCell"/>
</dbReference>
<dbReference type="GO" id="GO:0006952">
    <property type="term" value="P:defense response"/>
    <property type="evidence" value="ECO:0007669"/>
    <property type="project" value="UniProtKB-ARBA"/>
</dbReference>
<keyword evidence="5" id="KW-0723">Serine/threonine-protein kinase</keyword>
<dbReference type="Gene3D" id="1.10.510.10">
    <property type="entry name" value="Transferase(Phosphotransferase) domain 1"/>
    <property type="match status" value="1"/>
</dbReference>
<dbReference type="GO" id="GO:0004674">
    <property type="term" value="F:protein serine/threonine kinase activity"/>
    <property type="evidence" value="ECO:0007669"/>
    <property type="project" value="UniProtKB-KW"/>
</dbReference>
<dbReference type="OrthoDB" id="2021138at2759"/>
<keyword evidence="9 20" id="KW-0812">Transmembrane</keyword>
<dbReference type="PANTHER" id="PTHR48056:SF35">
    <property type="entry name" value="LRR RECEPTOR-LIKE SERINE_THREONINE-PROTEIN KINASE HSL2"/>
    <property type="match status" value="1"/>
</dbReference>
<keyword evidence="16 20" id="KW-0472">Membrane</keyword>
<evidence type="ECO:0000313" key="23">
    <source>
        <dbReference type="Proteomes" id="UP000230069"/>
    </source>
</evidence>
<dbReference type="PROSITE" id="PS00107">
    <property type="entry name" value="PROTEIN_KINASE_ATP"/>
    <property type="match status" value="1"/>
</dbReference>
<dbReference type="Pfam" id="PF13855">
    <property type="entry name" value="LRR_8"/>
    <property type="match status" value="1"/>
</dbReference>
<comment type="subcellular location">
    <subcellularLocation>
        <location evidence="1">Cell membrane</location>
        <topology evidence="1">Single-pass type I membrane protein</topology>
    </subcellularLocation>
</comment>
<dbReference type="GO" id="GO:0005524">
    <property type="term" value="F:ATP binding"/>
    <property type="evidence" value="ECO:0007669"/>
    <property type="project" value="UniProtKB-UniRule"/>
</dbReference>
<dbReference type="FunFam" id="3.30.200.20:FF:000530">
    <property type="entry name" value="receptor protein-tyrosine kinase CEPR1"/>
    <property type="match status" value="1"/>
</dbReference>
<dbReference type="FunFam" id="3.80.10.10:FF:000233">
    <property type="entry name" value="Leucine-rich repeat receptor-like protein kinase TDR"/>
    <property type="match status" value="1"/>
</dbReference>
<evidence type="ECO:0000256" key="11">
    <source>
        <dbReference type="ARBA" id="ARBA00022737"/>
    </source>
</evidence>
<evidence type="ECO:0000256" key="2">
    <source>
        <dbReference type="ARBA" id="ARBA00008684"/>
    </source>
</evidence>
<accession>A0A2G5DSN3</accession>
<evidence type="ECO:0000256" key="20">
    <source>
        <dbReference type="SAM" id="Phobius"/>
    </source>
</evidence>
<dbReference type="AlphaFoldDB" id="A0A2G5DSN3"/>
<sequence length="977" mass="108225">KKQVKQLRFPRIAKKHVGANFNQVHAWMDRTTTYIKDQLNSPSQLSNWNVNSSFCDWNGITCNPHSLEIMSINLNSFGISGKFPVNFCKISTLENLSVGDNFLEGTLSSKQLSLCSHLHFLNLSSNLFIENLPEFTPEFGNLIVLDLSANNFTGDIPISFGRFPKLRELNLVNNLLNGEIPAFLGNLTELTSLKLGYNPFTPSTLFSEIGNMSKLQYLLLSQANLIGEIPNSIGRLLSIENLDLSVNSLSGGIPVSIGNLKNLTNFFIYDNKLSGELPESLGDLINLRYLDASLNNLSGKLSEKLAGLQLISLNLNDNQLEGEIPVSIVLNRNLEELKLFNNKFSGNLPGNLGVNSNVDHFDVSNNKFVGKFPSFLCNGKKLTRLIAFGNGFTGNLSENYGNCRSLYYVRISDNEYTGEVPVSLWSHAGISLFEIRNNRFEGLIHASISSARNLSKLFISGNNLSGELPVEMCRLPLLVALDASRNRLSGKLPECMTEMKNLQSLKLQENMFSGEIPKRVSSWTALTELNLAGNRFSGKIPRELGKLPVLNYLDLSDNLLSGEIPVELTNLKLNKFNLSVNKLEGSIPSGFSNSWYVSSLIGNPNLCSSYLKAFPPCSKTGTSIWFLVSLIISLSSLVLLSVFWFFKNKAKTIGGKRKFPWKLTSFHRLGLDEEEIYSSLTGKNLIGSGGSGNVYRVRLKSGEAVAVKKLWVDHREPESEGAFKSEVETLGTIRHSNIVKLLFSCVGEGCRILVYEYMENGSLGDVLHGERGGILLNWSKRFNIAVGAAQGLAYLHHDCVPAIVHRDVKSNNILLDDEYRPRIADFGLARTFKHDGEDAENAMSRVAGSYGYIAPEYAYTLKVTEKSDVYSFGVVLMELVTGKRPIDPSFGDSKDIVKWVTDAAVSFQHRENEGQSSNLTHLMDPRLNSSSCDYKEMEKVLNVALLCTSVLPLSRPSMKKVVELLKDRIGVSLPIIG</sequence>
<dbReference type="GO" id="GO:0033612">
    <property type="term" value="F:receptor serine/threonine kinase binding"/>
    <property type="evidence" value="ECO:0007669"/>
    <property type="project" value="TreeGrafter"/>
</dbReference>
<evidence type="ECO:0000256" key="3">
    <source>
        <dbReference type="ARBA" id="ARBA00022473"/>
    </source>
</evidence>
<evidence type="ECO:0000256" key="19">
    <source>
        <dbReference type="PROSITE-ProRule" id="PRU10141"/>
    </source>
</evidence>
<dbReference type="GO" id="GO:0051606">
    <property type="term" value="P:detection of stimulus"/>
    <property type="evidence" value="ECO:0007669"/>
    <property type="project" value="UniProtKB-ARBA"/>
</dbReference>
<evidence type="ECO:0000256" key="10">
    <source>
        <dbReference type="ARBA" id="ARBA00022729"/>
    </source>
</evidence>
<dbReference type="InterPro" id="IPR001611">
    <property type="entry name" value="Leu-rich_rpt"/>
</dbReference>
<evidence type="ECO:0000256" key="16">
    <source>
        <dbReference type="ARBA" id="ARBA00023136"/>
    </source>
</evidence>
<dbReference type="SMART" id="SM00220">
    <property type="entry name" value="S_TKc"/>
    <property type="match status" value="1"/>
</dbReference>
<proteinExistence type="inferred from homology"/>
<keyword evidence="3" id="KW-0217">Developmental protein</keyword>
<keyword evidence="11" id="KW-0677">Repeat</keyword>
<dbReference type="Pfam" id="PF00069">
    <property type="entry name" value="Pkinase"/>
    <property type="match status" value="1"/>
</dbReference>
<evidence type="ECO:0000256" key="15">
    <source>
        <dbReference type="ARBA" id="ARBA00022989"/>
    </source>
</evidence>
<evidence type="ECO:0000256" key="13">
    <source>
        <dbReference type="ARBA" id="ARBA00022777"/>
    </source>
</evidence>
<evidence type="ECO:0000256" key="14">
    <source>
        <dbReference type="ARBA" id="ARBA00022840"/>
    </source>
</evidence>
<keyword evidence="14 19" id="KW-0067">ATP-binding</keyword>
<keyword evidence="10" id="KW-0732">Signal</keyword>
<dbReference type="InterPro" id="IPR008271">
    <property type="entry name" value="Ser/Thr_kinase_AS"/>
</dbReference>
<dbReference type="InterPro" id="IPR017441">
    <property type="entry name" value="Protein_kinase_ATP_BS"/>
</dbReference>
<feature type="non-terminal residue" evidence="22">
    <location>
        <position position="1"/>
    </location>
</feature>
<evidence type="ECO:0000256" key="8">
    <source>
        <dbReference type="ARBA" id="ARBA00022679"/>
    </source>
</evidence>
<feature type="transmembrane region" description="Helical" evidence="20">
    <location>
        <begin position="624"/>
        <end position="646"/>
    </location>
</feature>
<dbReference type="GO" id="GO:0051707">
    <property type="term" value="P:response to other organism"/>
    <property type="evidence" value="ECO:0007669"/>
    <property type="project" value="UniProtKB-ARBA"/>
</dbReference>
<protein>
    <recommendedName>
        <fullName evidence="21">Protein kinase domain-containing protein</fullName>
    </recommendedName>
</protein>
<keyword evidence="6" id="KW-0597">Phosphoprotein</keyword>
<dbReference type="Gene3D" id="3.80.10.10">
    <property type="entry name" value="Ribonuclease Inhibitor"/>
    <property type="match status" value="4"/>
</dbReference>
<keyword evidence="4" id="KW-1003">Cell membrane</keyword>
<keyword evidence="15 20" id="KW-1133">Transmembrane helix</keyword>
<dbReference type="SUPFAM" id="SSF52047">
    <property type="entry name" value="RNI-like"/>
    <property type="match status" value="1"/>
</dbReference>
<evidence type="ECO:0000256" key="18">
    <source>
        <dbReference type="ARBA" id="ARBA00023180"/>
    </source>
</evidence>
<evidence type="ECO:0000256" key="9">
    <source>
        <dbReference type="ARBA" id="ARBA00022692"/>
    </source>
</evidence>
<evidence type="ECO:0000256" key="5">
    <source>
        <dbReference type="ARBA" id="ARBA00022527"/>
    </source>
</evidence>
<evidence type="ECO:0000256" key="1">
    <source>
        <dbReference type="ARBA" id="ARBA00004251"/>
    </source>
</evidence>
<keyword evidence="23" id="KW-1185">Reference proteome</keyword>
<evidence type="ECO:0000256" key="17">
    <source>
        <dbReference type="ARBA" id="ARBA00023170"/>
    </source>
</evidence>
<dbReference type="Pfam" id="PF08263">
    <property type="entry name" value="LRRNT_2"/>
    <property type="match status" value="1"/>
</dbReference>
<dbReference type="FunFam" id="3.80.10.10:FF:000470">
    <property type="entry name" value="LRR receptor-like serine/threonine-protein kinase RPK2"/>
    <property type="match status" value="1"/>
</dbReference>
<dbReference type="PROSITE" id="PS50011">
    <property type="entry name" value="PROTEIN_KINASE_DOM"/>
    <property type="match status" value="1"/>
</dbReference>
<dbReference type="EMBL" id="KZ305032">
    <property type="protein sequence ID" value="PIA46525.1"/>
    <property type="molecule type" value="Genomic_DNA"/>
</dbReference>
<dbReference type="FunFam" id="3.80.10.10:FF:000453">
    <property type="entry name" value="Leucine-rich receptor-like protein kinase family protein"/>
    <property type="match status" value="1"/>
</dbReference>
<dbReference type="InterPro" id="IPR013210">
    <property type="entry name" value="LRR_N_plant-typ"/>
</dbReference>
<dbReference type="Gene3D" id="3.30.200.20">
    <property type="entry name" value="Phosphorylase Kinase, domain 1"/>
    <property type="match status" value="1"/>
</dbReference>
<evidence type="ECO:0000256" key="6">
    <source>
        <dbReference type="ARBA" id="ARBA00022553"/>
    </source>
</evidence>
<dbReference type="GO" id="GO:0009791">
    <property type="term" value="P:post-embryonic development"/>
    <property type="evidence" value="ECO:0007669"/>
    <property type="project" value="UniProtKB-ARBA"/>
</dbReference>
<feature type="binding site" evidence="19">
    <location>
        <position position="709"/>
    </location>
    <ligand>
        <name>ATP</name>
        <dbReference type="ChEBI" id="CHEBI:30616"/>
    </ligand>
</feature>
<dbReference type="PROSITE" id="PS00108">
    <property type="entry name" value="PROTEIN_KINASE_ST"/>
    <property type="match status" value="1"/>
</dbReference>
<evidence type="ECO:0000256" key="12">
    <source>
        <dbReference type="ARBA" id="ARBA00022741"/>
    </source>
</evidence>
<evidence type="ECO:0000259" key="21">
    <source>
        <dbReference type="PROSITE" id="PS50011"/>
    </source>
</evidence>
<evidence type="ECO:0000256" key="7">
    <source>
        <dbReference type="ARBA" id="ARBA00022614"/>
    </source>
</evidence>
<name>A0A2G5DSN3_AQUCA</name>
<keyword evidence="17" id="KW-0675">Receptor</keyword>
<keyword evidence="8" id="KW-0808">Transferase</keyword>
<dbReference type="InterPro" id="IPR050647">
    <property type="entry name" value="Plant_LRR-RLKs"/>
</dbReference>
<organism evidence="22 23">
    <name type="scientific">Aquilegia coerulea</name>
    <name type="common">Rocky mountain columbine</name>
    <dbReference type="NCBI Taxonomy" id="218851"/>
    <lineage>
        <taxon>Eukaryota</taxon>
        <taxon>Viridiplantae</taxon>
        <taxon>Streptophyta</taxon>
        <taxon>Embryophyta</taxon>
        <taxon>Tracheophyta</taxon>
        <taxon>Spermatophyta</taxon>
        <taxon>Magnoliopsida</taxon>
        <taxon>Ranunculales</taxon>
        <taxon>Ranunculaceae</taxon>
        <taxon>Thalictroideae</taxon>
        <taxon>Aquilegia</taxon>
    </lineage>
</organism>
<dbReference type="InterPro" id="IPR011009">
    <property type="entry name" value="Kinase-like_dom_sf"/>
</dbReference>
<feature type="domain" description="Protein kinase" evidence="21">
    <location>
        <begin position="680"/>
        <end position="976"/>
    </location>
</feature>
<gene>
    <name evidence="22" type="ORF">AQUCO_01500222v1</name>
</gene>
<dbReference type="SUPFAM" id="SSF56112">
    <property type="entry name" value="Protein kinase-like (PK-like)"/>
    <property type="match status" value="1"/>
</dbReference>
<keyword evidence="12 19" id="KW-0547">Nucleotide-binding</keyword>
<keyword evidence="13" id="KW-0418">Kinase</keyword>
<dbReference type="GO" id="GO:0048367">
    <property type="term" value="P:shoot system development"/>
    <property type="evidence" value="ECO:0007669"/>
    <property type="project" value="UniProtKB-ARBA"/>
</dbReference>
<dbReference type="Proteomes" id="UP000230069">
    <property type="component" value="Unassembled WGS sequence"/>
</dbReference>
<evidence type="ECO:0000313" key="22">
    <source>
        <dbReference type="EMBL" id="PIA46525.1"/>
    </source>
</evidence>
<dbReference type="SUPFAM" id="SSF52058">
    <property type="entry name" value="L domain-like"/>
    <property type="match status" value="1"/>
</dbReference>
<dbReference type="InParanoid" id="A0A2G5DSN3"/>
<dbReference type="PANTHER" id="PTHR48056">
    <property type="entry name" value="LRR RECEPTOR-LIKE SERINE/THREONINE-PROTEIN KINASE-RELATED"/>
    <property type="match status" value="1"/>
</dbReference>
<dbReference type="InterPro" id="IPR032675">
    <property type="entry name" value="LRR_dom_sf"/>
</dbReference>
<reference evidence="22 23" key="1">
    <citation type="submission" date="2017-09" db="EMBL/GenBank/DDBJ databases">
        <title>WGS assembly of Aquilegia coerulea Goldsmith.</title>
        <authorList>
            <person name="Hodges S."/>
            <person name="Kramer E."/>
            <person name="Nordborg M."/>
            <person name="Tomkins J."/>
            <person name="Borevitz J."/>
            <person name="Derieg N."/>
            <person name="Yan J."/>
            <person name="Mihaltcheva S."/>
            <person name="Hayes R.D."/>
            <person name="Rokhsar D."/>
        </authorList>
    </citation>
    <scope>NUCLEOTIDE SEQUENCE [LARGE SCALE GENOMIC DNA]</scope>
    <source>
        <strain evidence="23">cv. Goldsmith</strain>
    </source>
</reference>
<dbReference type="GO" id="GO:1905393">
    <property type="term" value="P:plant organ formation"/>
    <property type="evidence" value="ECO:0007669"/>
    <property type="project" value="UniProtKB-ARBA"/>
</dbReference>
<dbReference type="GO" id="GO:0048608">
    <property type="term" value="P:reproductive structure development"/>
    <property type="evidence" value="ECO:0007669"/>
    <property type="project" value="UniProtKB-ARBA"/>
</dbReference>
<keyword evidence="18" id="KW-0325">Glycoprotein</keyword>
<keyword evidence="7" id="KW-0433">Leucine-rich repeat</keyword>
<dbReference type="FunFam" id="1.10.510.10:FF:000632">
    <property type="entry name" value="leucine-rich repeat receptor-like protein kinase TDR"/>
    <property type="match status" value="1"/>
</dbReference>
<dbReference type="FunCoup" id="A0A2G5DSN3">
    <property type="interactions" value="303"/>
</dbReference>
<dbReference type="InterPro" id="IPR000719">
    <property type="entry name" value="Prot_kinase_dom"/>
</dbReference>
<dbReference type="STRING" id="218851.A0A2G5DSN3"/>
<comment type="similarity">
    <text evidence="2">Belongs to the protein kinase superfamily. Ser/Thr protein kinase family.</text>
</comment>
<evidence type="ECO:0000256" key="4">
    <source>
        <dbReference type="ARBA" id="ARBA00022475"/>
    </source>
</evidence>
<dbReference type="Pfam" id="PF00560">
    <property type="entry name" value="LRR_1"/>
    <property type="match status" value="5"/>
</dbReference>